<protein>
    <submittedName>
        <fullName evidence="1">Uncharacterized protein</fullName>
    </submittedName>
</protein>
<evidence type="ECO:0000313" key="1">
    <source>
        <dbReference type="EMBL" id="TBW72907.1"/>
    </source>
</evidence>
<dbReference type="Proteomes" id="UP000293637">
    <property type="component" value="Unassembled WGS sequence"/>
</dbReference>
<name>A0A292DFF1_STALU</name>
<organism evidence="1 2">
    <name type="scientific">Staphylococcus lugdunensis</name>
    <dbReference type="NCBI Taxonomy" id="28035"/>
    <lineage>
        <taxon>Bacteria</taxon>
        <taxon>Bacillati</taxon>
        <taxon>Bacillota</taxon>
        <taxon>Bacilli</taxon>
        <taxon>Bacillales</taxon>
        <taxon>Staphylococcaceae</taxon>
        <taxon>Staphylococcus</taxon>
    </lineage>
</organism>
<dbReference type="RefSeq" id="WP_062248860.1">
    <property type="nucleotide sequence ID" value="NZ_AP021848.1"/>
</dbReference>
<dbReference type="EMBL" id="SCHB01000002">
    <property type="protein sequence ID" value="TBW72907.1"/>
    <property type="molecule type" value="Genomic_DNA"/>
</dbReference>
<comment type="caution">
    <text evidence="1">The sequence shown here is derived from an EMBL/GenBank/DDBJ whole genome shotgun (WGS) entry which is preliminary data.</text>
</comment>
<dbReference type="AlphaFoldDB" id="A0A292DFF1"/>
<dbReference type="GeneID" id="58090115"/>
<evidence type="ECO:0000313" key="2">
    <source>
        <dbReference type="Proteomes" id="UP000293637"/>
    </source>
</evidence>
<gene>
    <name evidence="1" type="ORF">EQ812_03440</name>
</gene>
<sequence>MTALHNKDNTYYQLSGNSYKSNITNRKTTKIKKDDSVLNFKIQASRIDKANGFQAMALSPIDSNGKVDNDTVYMVYAGTEPKEPADIGTDVKLGLSGIFDDQIKTNPKDVKFYDEYQDLSKKTIRHEFPDNMVSGLVGFLGHGGVKSGVVAKGKFNIMTYVGWQ</sequence>
<accession>A0A292DFF1</accession>
<reference evidence="1 2" key="1">
    <citation type="journal article" date="2019" name="Sci. Transl. Med.">
        <title>Quorum sensing between bacterial species on the skin protects against epidermal injury in atopic dermatitis.</title>
        <authorList>
            <person name="Williams M.R."/>
        </authorList>
    </citation>
    <scope>NUCLEOTIDE SEQUENCE [LARGE SCALE GENOMIC DNA]</scope>
    <source>
        <strain evidence="1 2">E7</strain>
    </source>
</reference>
<proteinExistence type="predicted"/>